<dbReference type="GO" id="GO:0005739">
    <property type="term" value="C:mitochondrion"/>
    <property type="evidence" value="ECO:0007669"/>
    <property type="project" value="TreeGrafter"/>
</dbReference>
<dbReference type="PROSITE" id="PS51085">
    <property type="entry name" value="2FE2S_FER_2"/>
    <property type="match status" value="1"/>
</dbReference>
<dbReference type="GO" id="GO:0046872">
    <property type="term" value="F:metal ion binding"/>
    <property type="evidence" value="ECO:0007669"/>
    <property type="project" value="UniProtKB-KW"/>
</dbReference>
<dbReference type="InterPro" id="IPR036010">
    <property type="entry name" value="2Fe-2S_ferredoxin-like_sf"/>
</dbReference>
<dbReference type="InterPro" id="IPR001055">
    <property type="entry name" value="Adrenodoxin-like"/>
</dbReference>
<dbReference type="GO" id="GO:0009055">
    <property type="term" value="F:electron transfer activity"/>
    <property type="evidence" value="ECO:0007669"/>
    <property type="project" value="TreeGrafter"/>
</dbReference>
<keyword evidence="6" id="KW-0408">Iron</keyword>
<keyword evidence="11" id="KW-1185">Reference proteome</keyword>
<dbReference type="GeneID" id="15803488"/>
<dbReference type="GO" id="GO:0140647">
    <property type="term" value="P:P450-containing electron transport chain"/>
    <property type="evidence" value="ECO:0007669"/>
    <property type="project" value="InterPro"/>
</dbReference>
<dbReference type="Proteomes" id="UP000031512">
    <property type="component" value="Chromosome 1"/>
</dbReference>
<dbReference type="SUPFAM" id="SSF54292">
    <property type="entry name" value="2Fe-2S ferredoxin-like"/>
    <property type="match status" value="1"/>
</dbReference>
<keyword evidence="5" id="KW-0249">Electron transport</keyword>
<dbReference type="OrthoDB" id="268593at2759"/>
<dbReference type="CDD" id="cd00207">
    <property type="entry name" value="fer2"/>
    <property type="match status" value="1"/>
</dbReference>
<evidence type="ECO:0000256" key="5">
    <source>
        <dbReference type="ARBA" id="ARBA00022982"/>
    </source>
</evidence>
<evidence type="ECO:0000256" key="7">
    <source>
        <dbReference type="ARBA" id="ARBA00023014"/>
    </source>
</evidence>
<evidence type="ECO:0000256" key="8">
    <source>
        <dbReference type="ARBA" id="ARBA00034078"/>
    </source>
</evidence>
<gene>
    <name evidence="10" type="ORF">BEWA_032960</name>
</gene>
<dbReference type="PANTHER" id="PTHR23426:SF72">
    <property type="entry name" value="2FE-2S FERREDOXIN-TYPE DOMAIN-CONTAINING PROTEIN"/>
    <property type="match status" value="1"/>
</dbReference>
<dbReference type="Gene3D" id="3.10.20.30">
    <property type="match status" value="1"/>
</dbReference>
<evidence type="ECO:0000256" key="3">
    <source>
        <dbReference type="ARBA" id="ARBA00022714"/>
    </source>
</evidence>
<name>L0AYY5_THEEQ</name>
<evidence type="ECO:0000256" key="1">
    <source>
        <dbReference type="ARBA" id="ARBA00010914"/>
    </source>
</evidence>
<dbReference type="KEGG" id="beq:BEWA_032960"/>
<dbReference type="InterPro" id="IPR001041">
    <property type="entry name" value="2Fe-2S_ferredoxin-type"/>
</dbReference>
<evidence type="ECO:0000256" key="4">
    <source>
        <dbReference type="ARBA" id="ARBA00022723"/>
    </source>
</evidence>
<evidence type="ECO:0000256" key="6">
    <source>
        <dbReference type="ARBA" id="ARBA00023004"/>
    </source>
</evidence>
<evidence type="ECO:0000259" key="9">
    <source>
        <dbReference type="PROSITE" id="PS51085"/>
    </source>
</evidence>
<comment type="cofactor">
    <cofactor evidence="8">
        <name>[2Fe-2S] cluster</name>
        <dbReference type="ChEBI" id="CHEBI:190135"/>
    </cofactor>
</comment>
<reference evidence="10 11" key="1">
    <citation type="journal article" date="2012" name="BMC Genomics">
        <title>Comparative genomic analysis and phylogenetic position of Theileria equi.</title>
        <authorList>
            <person name="Kappmeyer L.S."/>
            <person name="Thiagarajan M."/>
            <person name="Herndon D.R."/>
            <person name="Ramsay J.D."/>
            <person name="Caler E."/>
            <person name="Djikeng A."/>
            <person name="Gillespie J.J."/>
            <person name="Lau A.O."/>
            <person name="Roalson E.H."/>
            <person name="Silva J.C."/>
            <person name="Silva M.G."/>
            <person name="Suarez C.E."/>
            <person name="Ueti M.W."/>
            <person name="Nene V.M."/>
            <person name="Mealey R.H."/>
            <person name="Knowles D.P."/>
            <person name="Brayton K.A."/>
        </authorList>
    </citation>
    <scope>NUCLEOTIDE SEQUENCE [LARGE SCALE GENOMIC DNA]</scope>
    <source>
        <strain evidence="10 11">WA</strain>
    </source>
</reference>
<sequence length="154" mass="17138">MRFLVNLLQRIPLRNLGSRPALPKNGSHRRFLTTSSNDTVSVVFVQHDEEIDVTVPVGTNILEAAHQNNIELEGACDGCMACSTCHVILEDHVYDSLPEPSEAEMDMLDLAPCLTETSRLGCQVVLQKEHEGIKIQLPRITRNFYVDGHVPAPH</sequence>
<proteinExistence type="inferred from homology"/>
<keyword evidence="4" id="KW-0479">Metal-binding</keyword>
<dbReference type="RefSeq" id="XP_004830109.1">
    <property type="nucleotide sequence ID" value="XM_004830052.1"/>
</dbReference>
<comment type="similarity">
    <text evidence="1">Belongs to the adrenodoxin/putidaredoxin family.</text>
</comment>
<dbReference type="STRING" id="1537102.L0AYY5"/>
<protein>
    <submittedName>
        <fullName evidence="10">Ferredoxin/adrenodoxin, putative</fullName>
    </submittedName>
</protein>
<feature type="domain" description="2Fe-2S ferredoxin-type" evidence="9">
    <location>
        <begin position="40"/>
        <end position="141"/>
    </location>
</feature>
<dbReference type="Pfam" id="PF00111">
    <property type="entry name" value="Fer2"/>
    <property type="match status" value="1"/>
</dbReference>
<organism evidence="10 11">
    <name type="scientific">Theileria equi strain WA</name>
    <dbReference type="NCBI Taxonomy" id="1537102"/>
    <lineage>
        <taxon>Eukaryota</taxon>
        <taxon>Sar</taxon>
        <taxon>Alveolata</taxon>
        <taxon>Apicomplexa</taxon>
        <taxon>Aconoidasida</taxon>
        <taxon>Piroplasmida</taxon>
        <taxon>Theileriidae</taxon>
        <taxon>Theileria</taxon>
    </lineage>
</organism>
<dbReference type="InterPro" id="IPR012675">
    <property type="entry name" value="Beta-grasp_dom_sf"/>
</dbReference>
<evidence type="ECO:0000313" key="10">
    <source>
        <dbReference type="EMBL" id="AFZ80443.1"/>
    </source>
</evidence>
<dbReference type="AlphaFoldDB" id="L0AYY5"/>
<dbReference type="EMBL" id="CP001669">
    <property type="protein sequence ID" value="AFZ80443.1"/>
    <property type="molecule type" value="Genomic_DNA"/>
</dbReference>
<keyword evidence="7" id="KW-0411">Iron-sulfur</keyword>
<dbReference type="eggNOG" id="KOG3309">
    <property type="taxonomic scope" value="Eukaryota"/>
</dbReference>
<keyword evidence="3" id="KW-0001">2Fe-2S</keyword>
<keyword evidence="2" id="KW-0813">Transport</keyword>
<evidence type="ECO:0000313" key="11">
    <source>
        <dbReference type="Proteomes" id="UP000031512"/>
    </source>
</evidence>
<dbReference type="GO" id="GO:0051537">
    <property type="term" value="F:2 iron, 2 sulfur cluster binding"/>
    <property type="evidence" value="ECO:0007669"/>
    <property type="project" value="UniProtKB-KW"/>
</dbReference>
<evidence type="ECO:0000256" key="2">
    <source>
        <dbReference type="ARBA" id="ARBA00022448"/>
    </source>
</evidence>
<dbReference type="PRINTS" id="PR00355">
    <property type="entry name" value="ADRENODOXIN"/>
</dbReference>
<accession>L0AYY5</accession>
<dbReference type="VEuPathDB" id="PiroplasmaDB:BEWA_032960"/>
<dbReference type="PANTHER" id="PTHR23426">
    <property type="entry name" value="FERREDOXIN/ADRENODOXIN"/>
    <property type="match status" value="1"/>
</dbReference>